<dbReference type="OrthoDB" id="4104600at2"/>
<evidence type="ECO:0000313" key="2">
    <source>
        <dbReference type="EMBL" id="ANZ37702.1"/>
    </source>
</evidence>
<proteinExistence type="predicted"/>
<feature type="region of interest" description="Disordered" evidence="1">
    <location>
        <begin position="802"/>
        <end position="823"/>
    </location>
</feature>
<keyword evidence="3" id="KW-1185">Reference proteome</keyword>
<dbReference type="Proteomes" id="UP000093053">
    <property type="component" value="Chromosome"/>
</dbReference>
<protein>
    <submittedName>
        <fullName evidence="2">Uncharacterized protein</fullName>
    </submittedName>
</protein>
<gene>
    <name evidence="2" type="ORF">BBK82_18210</name>
</gene>
<name>A0A1B2HJ35_9PSEU</name>
<dbReference type="RefSeq" id="WP_065916066.1">
    <property type="nucleotide sequence ID" value="NZ_CP016793.1"/>
</dbReference>
<dbReference type="STRING" id="1586287.BBK82_18210"/>
<dbReference type="EMBL" id="CP016793">
    <property type="protein sequence ID" value="ANZ37702.1"/>
    <property type="molecule type" value="Genomic_DNA"/>
</dbReference>
<dbReference type="AlphaFoldDB" id="A0A1B2HJ35"/>
<organism evidence="2 3">
    <name type="scientific">Lentzea guizhouensis</name>
    <dbReference type="NCBI Taxonomy" id="1586287"/>
    <lineage>
        <taxon>Bacteria</taxon>
        <taxon>Bacillati</taxon>
        <taxon>Actinomycetota</taxon>
        <taxon>Actinomycetes</taxon>
        <taxon>Pseudonocardiales</taxon>
        <taxon>Pseudonocardiaceae</taxon>
        <taxon>Lentzea</taxon>
    </lineage>
</organism>
<sequence>MALGAKASAEMTQQEAEASVREANQAVFQSVVADRAASAAAASATLVIDASRAVDAILKPYAALNADARRALQVVADALLISEEQSRLAREKAAEAAEAAVRASKAADDAVADVKPAYEAAARAAESANQAAQYAQVANDAANQAVQHAQGAHAAAGTAGRWSNNAQQDAVAAGNAAAAASASAASADRAAAATEQIYTMARANADKVQQFIQSVADRIQDVHEYRVRLDRAEQIARDEAARKAAELNLELARGILTIDRCLDNPVFNFEDCKRAANKVEEVTKNGLRAYTEAAADSMLTGARCAAGDQAACQLMREGKDKLSLLYKQIGEGIVEGAKGTLDGLLTGLDCVGGSVFGDFHSCKQIWDGLVYTVQNPYTLIHLDVWHENPAKALGLTLWDLSFGAVGAVASGGGATVTRTLGLMKNALAKGTGKVLDNIADLRSFLVKLQDTVPDRLPGSLGEILSAKVRVEGNVGKIDNAVAVVDGRLYRMESYSRQLEGDLANLDGAIVRVEGGTLRIENGMAKLDGAKLKVERGTPCVSGLMAAAADPGCGYQNPTIENGQYRHDIGALKIRIDADDHSWGLAHLDEMRAAEKLITPDIDDVADIARAERPGRNPLPGDERLEVKGDKSFFRKLFEEMWEGGSKKSPADVRLKLNDTVRYTYVLSPEKYSVGLYDVIDALTKKGYQLAGAKNFWHRSLTPKYDKYGNRLSNYPGINLTFWTKDKKQLFEVQIHTEESFKAKKKEEPHYNNRRANRAAINAIKNKAISEGRNPDRGELFPWEQEEIKRIEADDVFENSKSSEIFDPITPPPGAVHFPELKLG</sequence>
<dbReference type="KEGG" id="led:BBK82_18210"/>
<accession>A0A1B2HJ35</accession>
<reference evidence="2 3" key="1">
    <citation type="submission" date="2016-07" db="EMBL/GenBank/DDBJ databases">
        <title>Complete genome sequence of the Lentzea guizhouensis DHS C013.</title>
        <authorList>
            <person name="Cao C."/>
        </authorList>
    </citation>
    <scope>NUCLEOTIDE SEQUENCE [LARGE SCALE GENOMIC DNA]</scope>
    <source>
        <strain evidence="2 3">DHS C013</strain>
    </source>
</reference>
<evidence type="ECO:0000313" key="3">
    <source>
        <dbReference type="Proteomes" id="UP000093053"/>
    </source>
</evidence>
<evidence type="ECO:0000256" key="1">
    <source>
        <dbReference type="SAM" id="MobiDB-lite"/>
    </source>
</evidence>